<evidence type="ECO:0000259" key="8">
    <source>
        <dbReference type="Pfam" id="PF01699"/>
    </source>
</evidence>
<dbReference type="GO" id="GO:0012505">
    <property type="term" value="C:endomembrane system"/>
    <property type="evidence" value="ECO:0007669"/>
    <property type="project" value="UniProtKB-SubCell"/>
</dbReference>
<feature type="domain" description="Sodium/calcium exchanger membrane region" evidence="8">
    <location>
        <begin position="173"/>
        <end position="310"/>
    </location>
</feature>
<dbReference type="Proteomes" id="UP000054997">
    <property type="component" value="Unassembled WGS sequence"/>
</dbReference>
<protein>
    <submittedName>
        <fullName evidence="9">Na/Ca antiporter</fullName>
    </submittedName>
</protein>
<dbReference type="GO" id="GO:0015369">
    <property type="term" value="F:calcium:proton antiporter activity"/>
    <property type="evidence" value="ECO:0007669"/>
    <property type="project" value="TreeGrafter"/>
</dbReference>
<evidence type="ECO:0000256" key="6">
    <source>
        <dbReference type="ARBA" id="ARBA00023136"/>
    </source>
</evidence>
<feature type="transmembrane region" description="Helical" evidence="7">
    <location>
        <begin position="68"/>
        <end position="91"/>
    </location>
</feature>
<dbReference type="Pfam" id="PF01699">
    <property type="entry name" value="Na_Ca_ex"/>
    <property type="match status" value="2"/>
</dbReference>
<comment type="caution">
    <text evidence="9">The sequence shown here is derived from an EMBL/GenBank/DDBJ whole genome shotgun (WGS) entry which is preliminary data.</text>
</comment>
<dbReference type="PANTHER" id="PTHR31503">
    <property type="entry name" value="VACUOLAR CALCIUM ION TRANSPORTER"/>
    <property type="match status" value="1"/>
</dbReference>
<dbReference type="OrthoDB" id="9794225at2"/>
<feature type="transmembrane region" description="Helical" evidence="7">
    <location>
        <begin position="173"/>
        <end position="192"/>
    </location>
</feature>
<gene>
    <name evidence="9" type="ORF">Llon_1269</name>
</gene>
<dbReference type="Gene3D" id="1.20.1420.30">
    <property type="entry name" value="NCX, central ion-binding region"/>
    <property type="match status" value="1"/>
</dbReference>
<sequence length="316" mass="34389">MNIFLASGLFIVGLFLVIYFAEKLVKGAMGVSIGFGVSAFFISVFFIGFDPENLAVGSVGSFNEMAGIALGSIIGAAMVAIALAFGMTAMIAPMAFKQAPKRILILPNLAIVLFGLLAMDGELSRIDGLILFMGFVFCIIYLLWLNKKGYDIKPSHELSEAIASAKKEHRWKALGLLFISLFAIIAGSELIVTASKTIIDYFGLSGTFFGIIILAFLVSIEEIARELPAALQGRAEISFGNVVGSIFAFFLFNAGIISMIKPVIVNQQVLLFYLPFCLFTMFLISLFMLTRTISRWMGGSLVILYLIFAAAGYFFE</sequence>
<evidence type="ECO:0000256" key="5">
    <source>
        <dbReference type="ARBA" id="ARBA00023065"/>
    </source>
</evidence>
<evidence type="ECO:0000313" key="9">
    <source>
        <dbReference type="EMBL" id="KTD21171.1"/>
    </source>
</evidence>
<dbReference type="GO" id="GO:0006874">
    <property type="term" value="P:intracellular calcium ion homeostasis"/>
    <property type="evidence" value="ECO:0007669"/>
    <property type="project" value="TreeGrafter"/>
</dbReference>
<feature type="transmembrane region" description="Helical" evidence="7">
    <location>
        <begin position="28"/>
        <end position="48"/>
    </location>
</feature>
<evidence type="ECO:0000256" key="3">
    <source>
        <dbReference type="ARBA" id="ARBA00022692"/>
    </source>
</evidence>
<evidence type="ECO:0000313" key="10">
    <source>
        <dbReference type="Proteomes" id="UP000054997"/>
    </source>
</evidence>
<feature type="transmembrane region" description="Helical" evidence="7">
    <location>
        <begin position="198"/>
        <end position="218"/>
    </location>
</feature>
<organism evidence="9 10">
    <name type="scientific">Legionella londiniensis</name>
    <dbReference type="NCBI Taxonomy" id="45068"/>
    <lineage>
        <taxon>Bacteria</taxon>
        <taxon>Pseudomonadati</taxon>
        <taxon>Pseudomonadota</taxon>
        <taxon>Gammaproteobacteria</taxon>
        <taxon>Legionellales</taxon>
        <taxon>Legionellaceae</taxon>
        <taxon>Legionella</taxon>
    </lineage>
</organism>
<feature type="transmembrane region" description="Helical" evidence="7">
    <location>
        <begin position="103"/>
        <end position="119"/>
    </location>
</feature>
<evidence type="ECO:0000256" key="2">
    <source>
        <dbReference type="ARBA" id="ARBA00022448"/>
    </source>
</evidence>
<accession>A0A0W0VMB3</accession>
<keyword evidence="6 7" id="KW-0472">Membrane</keyword>
<dbReference type="RefSeq" id="WP_058529269.1">
    <property type="nucleotide sequence ID" value="NZ_CAAAHZ010000003.1"/>
</dbReference>
<dbReference type="InterPro" id="IPR044880">
    <property type="entry name" value="NCX_ion-bd_dom_sf"/>
</dbReference>
<evidence type="ECO:0000256" key="7">
    <source>
        <dbReference type="SAM" id="Phobius"/>
    </source>
</evidence>
<dbReference type="EMBL" id="LNYK01000016">
    <property type="protein sequence ID" value="KTD21171.1"/>
    <property type="molecule type" value="Genomic_DNA"/>
</dbReference>
<reference evidence="9 10" key="1">
    <citation type="submission" date="2015-11" db="EMBL/GenBank/DDBJ databases">
        <title>Genomic analysis of 38 Legionella species identifies large and diverse effector repertoires.</title>
        <authorList>
            <person name="Burstein D."/>
            <person name="Amaro F."/>
            <person name="Zusman T."/>
            <person name="Lifshitz Z."/>
            <person name="Cohen O."/>
            <person name="Gilbert J.A."/>
            <person name="Pupko T."/>
            <person name="Shuman H.A."/>
            <person name="Segal G."/>
        </authorList>
    </citation>
    <scope>NUCLEOTIDE SEQUENCE [LARGE SCALE GENOMIC DNA]</scope>
    <source>
        <strain evidence="9 10">ATCC 49505</strain>
    </source>
</reference>
<dbReference type="InterPro" id="IPR004713">
    <property type="entry name" value="CaH_exchang"/>
</dbReference>
<keyword evidence="5" id="KW-0406">Ion transport</keyword>
<feature type="transmembrane region" description="Helical" evidence="7">
    <location>
        <begin position="296"/>
        <end position="315"/>
    </location>
</feature>
<dbReference type="GO" id="GO:0016020">
    <property type="term" value="C:membrane"/>
    <property type="evidence" value="ECO:0007669"/>
    <property type="project" value="InterPro"/>
</dbReference>
<dbReference type="PANTHER" id="PTHR31503:SF22">
    <property type="entry name" value="VACUOLAR CALCIUM ION TRANSPORTER"/>
    <property type="match status" value="1"/>
</dbReference>
<dbReference type="PATRIC" id="fig|45068.5.peg.1374"/>
<keyword evidence="3 7" id="KW-0812">Transmembrane</keyword>
<proteinExistence type="predicted"/>
<feature type="domain" description="Sodium/calcium exchanger membrane region" evidence="8">
    <location>
        <begin position="8"/>
        <end position="144"/>
    </location>
</feature>
<keyword evidence="4 7" id="KW-1133">Transmembrane helix</keyword>
<feature type="transmembrane region" description="Helical" evidence="7">
    <location>
        <begin position="125"/>
        <end position="145"/>
    </location>
</feature>
<keyword evidence="2" id="KW-0813">Transport</keyword>
<comment type="subcellular location">
    <subcellularLocation>
        <location evidence="1">Endomembrane system</location>
        <topology evidence="1">Multi-pass membrane protein</topology>
    </subcellularLocation>
</comment>
<evidence type="ECO:0000256" key="4">
    <source>
        <dbReference type="ARBA" id="ARBA00022989"/>
    </source>
</evidence>
<evidence type="ECO:0000256" key="1">
    <source>
        <dbReference type="ARBA" id="ARBA00004127"/>
    </source>
</evidence>
<dbReference type="STRING" id="45068.Llon_1269"/>
<name>A0A0W0VMB3_9GAMM</name>
<keyword evidence="10" id="KW-1185">Reference proteome</keyword>
<feature type="transmembrane region" description="Helical" evidence="7">
    <location>
        <begin position="270"/>
        <end position="289"/>
    </location>
</feature>
<feature type="transmembrane region" description="Helical" evidence="7">
    <location>
        <begin position="239"/>
        <end position="264"/>
    </location>
</feature>
<dbReference type="AlphaFoldDB" id="A0A0W0VMB3"/>
<feature type="transmembrane region" description="Helical" evidence="7">
    <location>
        <begin position="6"/>
        <end position="21"/>
    </location>
</feature>
<dbReference type="InterPro" id="IPR004837">
    <property type="entry name" value="NaCa_Exmemb"/>
</dbReference>